<sequence length="116" mass="13230">MLNRKNRDVKLGASDPNKRKNLPNLTAAVVPDEHSFDFVIEAGALILADNVICCIDKFDKMDSRDHVASYEAILLQVRRFFSPCYPISHLCHLFLHVESQTTYLLLAVSLHTYIRT</sequence>
<dbReference type="EMBL" id="JXJN01020409">
    <property type="status" value="NOT_ANNOTATED_CDS"/>
    <property type="molecule type" value="Genomic_DNA"/>
</dbReference>
<dbReference type="GO" id="GO:0000727">
    <property type="term" value="P:double-strand break repair via break-induced replication"/>
    <property type="evidence" value="ECO:0007669"/>
    <property type="project" value="TreeGrafter"/>
</dbReference>
<dbReference type="Proteomes" id="UP000092460">
    <property type="component" value="Unassembled WGS sequence"/>
</dbReference>
<dbReference type="InterPro" id="IPR001208">
    <property type="entry name" value="MCM_dom"/>
</dbReference>
<dbReference type="STRING" id="67801.A0A1B0BTX6"/>
<dbReference type="GO" id="GO:1902969">
    <property type="term" value="P:mitotic DNA replication"/>
    <property type="evidence" value="ECO:0007669"/>
    <property type="project" value="TreeGrafter"/>
</dbReference>
<dbReference type="GO" id="GO:0005634">
    <property type="term" value="C:nucleus"/>
    <property type="evidence" value="ECO:0007669"/>
    <property type="project" value="TreeGrafter"/>
</dbReference>
<keyword evidence="5" id="KW-1185">Reference proteome</keyword>
<evidence type="ECO:0000313" key="5">
    <source>
        <dbReference type="Proteomes" id="UP000092460"/>
    </source>
</evidence>
<dbReference type="EnsemblMetazoa" id="GPPI040429-RA">
    <property type="protein sequence ID" value="GPPI040429-PA"/>
    <property type="gene ID" value="GPPI040429"/>
</dbReference>
<dbReference type="GO" id="GO:1990518">
    <property type="term" value="F:single-stranded 3'-5' DNA helicase activity"/>
    <property type="evidence" value="ECO:0007669"/>
    <property type="project" value="TreeGrafter"/>
</dbReference>
<dbReference type="GO" id="GO:0005524">
    <property type="term" value="F:ATP binding"/>
    <property type="evidence" value="ECO:0007669"/>
    <property type="project" value="UniProtKB-KW"/>
</dbReference>
<keyword evidence="1" id="KW-0547">Nucleotide-binding</keyword>
<reference evidence="5" key="1">
    <citation type="submission" date="2015-01" db="EMBL/GenBank/DDBJ databases">
        <authorList>
            <person name="Aksoy S."/>
            <person name="Warren W."/>
            <person name="Wilson R.K."/>
        </authorList>
    </citation>
    <scope>NUCLEOTIDE SEQUENCE [LARGE SCALE GENOMIC DNA]</scope>
    <source>
        <strain evidence="5">IAEA</strain>
    </source>
</reference>
<dbReference type="PANTHER" id="PTHR11630:SF43">
    <property type="entry name" value="DNA REPLICATION LICENSING FACTOR MCM6"/>
    <property type="match status" value="1"/>
</dbReference>
<name>A0A1B0BTX6_9MUSC</name>
<dbReference type="VEuPathDB" id="VectorBase:GPPI040429"/>
<evidence type="ECO:0000256" key="1">
    <source>
        <dbReference type="ARBA" id="ARBA00022741"/>
    </source>
</evidence>
<evidence type="ECO:0000256" key="2">
    <source>
        <dbReference type="ARBA" id="ARBA00022840"/>
    </source>
</evidence>
<dbReference type="Pfam" id="PF00493">
    <property type="entry name" value="MCM"/>
    <property type="match status" value="1"/>
</dbReference>
<protein>
    <recommendedName>
        <fullName evidence="3">MCM C-terminal AAA(+) ATPase domain-containing protein</fullName>
    </recommendedName>
</protein>
<evidence type="ECO:0000313" key="4">
    <source>
        <dbReference type="EnsemblMetazoa" id="GPPI040429-PA"/>
    </source>
</evidence>
<dbReference type="InterPro" id="IPR031327">
    <property type="entry name" value="MCM"/>
</dbReference>
<feature type="domain" description="MCM C-terminal AAA(+) ATPase" evidence="3">
    <location>
        <begin position="1"/>
        <end position="76"/>
    </location>
</feature>
<dbReference type="AlphaFoldDB" id="A0A1B0BTX6"/>
<proteinExistence type="predicted"/>
<accession>A0A1B0BTX6</accession>
<dbReference type="GO" id="GO:0003697">
    <property type="term" value="F:single-stranded DNA binding"/>
    <property type="evidence" value="ECO:0007669"/>
    <property type="project" value="TreeGrafter"/>
</dbReference>
<reference evidence="4" key="2">
    <citation type="submission" date="2020-05" db="UniProtKB">
        <authorList>
            <consortium name="EnsemblMetazoa"/>
        </authorList>
    </citation>
    <scope>IDENTIFICATION</scope>
    <source>
        <strain evidence="4">IAEA</strain>
    </source>
</reference>
<keyword evidence="2" id="KW-0067">ATP-binding</keyword>
<dbReference type="PANTHER" id="PTHR11630">
    <property type="entry name" value="DNA REPLICATION LICENSING FACTOR MCM FAMILY MEMBER"/>
    <property type="match status" value="1"/>
</dbReference>
<organism evidence="4 5">
    <name type="scientific">Glossina palpalis gambiensis</name>
    <dbReference type="NCBI Taxonomy" id="67801"/>
    <lineage>
        <taxon>Eukaryota</taxon>
        <taxon>Metazoa</taxon>
        <taxon>Ecdysozoa</taxon>
        <taxon>Arthropoda</taxon>
        <taxon>Hexapoda</taxon>
        <taxon>Insecta</taxon>
        <taxon>Pterygota</taxon>
        <taxon>Neoptera</taxon>
        <taxon>Endopterygota</taxon>
        <taxon>Diptera</taxon>
        <taxon>Brachycera</taxon>
        <taxon>Muscomorpha</taxon>
        <taxon>Hippoboscoidea</taxon>
        <taxon>Glossinidae</taxon>
        <taxon>Glossina</taxon>
    </lineage>
</organism>
<dbReference type="Gene3D" id="3.40.50.300">
    <property type="entry name" value="P-loop containing nucleotide triphosphate hydrolases"/>
    <property type="match status" value="1"/>
</dbReference>
<dbReference type="GO" id="GO:0042555">
    <property type="term" value="C:MCM complex"/>
    <property type="evidence" value="ECO:0007669"/>
    <property type="project" value="TreeGrafter"/>
</dbReference>
<dbReference type="InterPro" id="IPR027417">
    <property type="entry name" value="P-loop_NTPase"/>
</dbReference>
<dbReference type="PROSITE" id="PS50051">
    <property type="entry name" value="MCM_2"/>
    <property type="match status" value="1"/>
</dbReference>
<evidence type="ECO:0000259" key="3">
    <source>
        <dbReference type="PROSITE" id="PS50051"/>
    </source>
</evidence>